<reference evidence="2" key="1">
    <citation type="journal article" date="2014" name="Stand. Genomic Sci.">
        <title>Complete genome sequence of Anabaena variabilis ATCC 29413.</title>
        <authorList>
            <person name="Thiel T."/>
            <person name="Pratte B.S."/>
            <person name="Zhong J."/>
            <person name="Goodwin L."/>
            <person name="Copeland A."/>
            <person name="Lucas S."/>
            <person name="Han C."/>
            <person name="Pitluck S."/>
            <person name="Land M.L."/>
            <person name="Kyrpides N.C."/>
            <person name="Woyke T."/>
        </authorList>
    </citation>
    <scope>NUCLEOTIDE SEQUENCE [LARGE SCALE GENOMIC DNA]</scope>
    <source>
        <strain evidence="2">ATCC 29413 / PCC 7937</strain>
    </source>
</reference>
<protein>
    <recommendedName>
        <fullName evidence="3">DUF760 domain-containing protein</fullName>
    </recommendedName>
</protein>
<evidence type="ECO:0000313" key="1">
    <source>
        <dbReference type="EMBL" id="ABA21513.1"/>
    </source>
</evidence>
<evidence type="ECO:0008006" key="3">
    <source>
        <dbReference type="Google" id="ProtNLM"/>
    </source>
</evidence>
<dbReference type="Pfam" id="PF05542">
    <property type="entry name" value="DUF760"/>
    <property type="match status" value="1"/>
</dbReference>
<evidence type="ECO:0000313" key="2">
    <source>
        <dbReference type="Proteomes" id="UP000002533"/>
    </source>
</evidence>
<dbReference type="PANTHER" id="PTHR33598:SF2">
    <property type="entry name" value="MAR-BINDING FILAMENT-LIKE PROTEIN"/>
    <property type="match status" value="1"/>
</dbReference>
<accession>Q3MBX3</accession>
<proteinExistence type="predicted"/>
<dbReference type="STRING" id="240292.Ava_1891"/>
<dbReference type="InterPro" id="IPR008479">
    <property type="entry name" value="DUF760"/>
</dbReference>
<dbReference type="PANTHER" id="PTHR33598">
    <property type="entry name" value="OS02G0833400 PROTEIN"/>
    <property type="match status" value="1"/>
</dbReference>
<dbReference type="Proteomes" id="UP000002533">
    <property type="component" value="Chromosome"/>
</dbReference>
<dbReference type="HOGENOM" id="CLU_141457_0_0_3"/>
<sequence>MNEFVTLFDRNTKWLKQSDNRHISIIYLKPLSSHPPVLLQEEKVSNQSNRVSEFFNSDSEAANLLWQYVKSLSPETVTQLSKPTSPEVFQVMERNIIGLLGNLPPEHFGVTITTSREHLGRLLASAMISGYFLRNAEQRMSFETVLQGSESKHSEAE</sequence>
<dbReference type="EMBL" id="CP000117">
    <property type="protein sequence ID" value="ABA21513.1"/>
    <property type="molecule type" value="Genomic_DNA"/>
</dbReference>
<name>Q3MBX3_TRIV2</name>
<dbReference type="KEGG" id="ava:Ava_1891"/>
<organism evidence="1 2">
    <name type="scientific">Trichormus variabilis (strain ATCC 29413 / PCC 7937)</name>
    <name type="common">Anabaena variabilis</name>
    <dbReference type="NCBI Taxonomy" id="240292"/>
    <lineage>
        <taxon>Bacteria</taxon>
        <taxon>Bacillati</taxon>
        <taxon>Cyanobacteriota</taxon>
        <taxon>Cyanophyceae</taxon>
        <taxon>Nostocales</taxon>
        <taxon>Nostocaceae</taxon>
        <taxon>Trichormus</taxon>
    </lineage>
</organism>
<gene>
    <name evidence="1" type="ordered locus">Ava_1891</name>
</gene>
<dbReference type="eggNOG" id="ENOG5032RN6">
    <property type="taxonomic scope" value="Bacteria"/>
</dbReference>
<dbReference type="AlphaFoldDB" id="Q3MBX3"/>